<organism evidence="1 2">
    <name type="scientific">Candidatus Methanoperedens nitratireducens</name>
    <dbReference type="NCBI Taxonomy" id="1392998"/>
    <lineage>
        <taxon>Archaea</taxon>
        <taxon>Methanobacteriati</taxon>
        <taxon>Methanobacteriota</taxon>
        <taxon>Stenosarchaea group</taxon>
        <taxon>Methanomicrobia</taxon>
        <taxon>Methanosarcinales</taxon>
        <taxon>ANME-2 cluster</taxon>
        <taxon>Candidatus Methanoperedentaceae</taxon>
        <taxon>Candidatus Methanoperedens</taxon>
    </lineage>
</organism>
<name>A0A062V769_9EURY</name>
<accession>A0A062V769</accession>
<reference evidence="1 2" key="1">
    <citation type="journal article" date="2013" name="Nature">
        <title>Anaerobic oxidation of methane coupled to nitrate reduction in a novel archaeal lineage.</title>
        <authorList>
            <person name="Haroon M.F."/>
            <person name="Hu S."/>
            <person name="Shi Y."/>
            <person name="Imelfort M."/>
            <person name="Keller J."/>
            <person name="Hugenholtz P."/>
            <person name="Yuan Z."/>
            <person name="Tyson G.W."/>
        </authorList>
    </citation>
    <scope>NUCLEOTIDE SEQUENCE [LARGE SCALE GENOMIC DNA]</scope>
    <source>
        <strain evidence="1 2">ANME-2d</strain>
    </source>
</reference>
<evidence type="ECO:0000313" key="1">
    <source>
        <dbReference type="EMBL" id="KCZ71624.1"/>
    </source>
</evidence>
<proteinExistence type="predicted"/>
<dbReference type="Proteomes" id="UP000027153">
    <property type="component" value="Unassembled WGS sequence"/>
</dbReference>
<keyword evidence="2" id="KW-1185">Reference proteome</keyword>
<gene>
    <name evidence="1" type="ORF">ANME2D_02359</name>
</gene>
<dbReference type="RefSeq" id="WP_157834089.1">
    <property type="nucleotide sequence ID" value="NZ_JMIY01000005.1"/>
</dbReference>
<comment type="caution">
    <text evidence="1">The sequence shown here is derived from an EMBL/GenBank/DDBJ whole genome shotgun (WGS) entry which is preliminary data.</text>
</comment>
<dbReference type="EMBL" id="JMIY01000005">
    <property type="protein sequence ID" value="KCZ71624.1"/>
    <property type="molecule type" value="Genomic_DNA"/>
</dbReference>
<dbReference type="AlphaFoldDB" id="A0A062V769"/>
<evidence type="ECO:0000313" key="2">
    <source>
        <dbReference type="Proteomes" id="UP000027153"/>
    </source>
</evidence>
<protein>
    <submittedName>
        <fullName evidence="1">Uncharacterized protein</fullName>
    </submittedName>
</protein>
<sequence>MNCNFSVAALCCYGVQYEHSPIQCNGDDTAKQGCPIWAISAAIRPVLKTRAIEQRA</sequence>